<reference evidence="1 2" key="1">
    <citation type="journal article" date="2023" name="Hortic Res">
        <title>Pangenome of water caltrop reveals structural variations and asymmetric subgenome divergence after allopolyploidization.</title>
        <authorList>
            <person name="Zhang X."/>
            <person name="Chen Y."/>
            <person name="Wang L."/>
            <person name="Yuan Y."/>
            <person name="Fang M."/>
            <person name="Shi L."/>
            <person name="Lu R."/>
            <person name="Comes H.P."/>
            <person name="Ma Y."/>
            <person name="Chen Y."/>
            <person name="Huang G."/>
            <person name="Zhou Y."/>
            <person name="Zheng Z."/>
            <person name="Qiu Y."/>
        </authorList>
    </citation>
    <scope>NUCLEOTIDE SEQUENCE [LARGE SCALE GENOMIC DNA]</scope>
    <source>
        <tissue evidence="1">Roots</tissue>
    </source>
</reference>
<organism evidence="1 2">
    <name type="scientific">Trapa incisa</name>
    <dbReference type="NCBI Taxonomy" id="236973"/>
    <lineage>
        <taxon>Eukaryota</taxon>
        <taxon>Viridiplantae</taxon>
        <taxon>Streptophyta</taxon>
        <taxon>Embryophyta</taxon>
        <taxon>Tracheophyta</taxon>
        <taxon>Spermatophyta</taxon>
        <taxon>Magnoliopsida</taxon>
        <taxon>eudicotyledons</taxon>
        <taxon>Gunneridae</taxon>
        <taxon>Pentapetalae</taxon>
        <taxon>rosids</taxon>
        <taxon>malvids</taxon>
        <taxon>Myrtales</taxon>
        <taxon>Lythraceae</taxon>
        <taxon>Trapa</taxon>
    </lineage>
</organism>
<sequence length="134" mass="14717">MEAYTKTSEVVGEATDPLDEVEMLDLNGNVVPISNLWKDRKAEVAFVRHFRCVFSGQTICSQRRTDACGATLVLIGSESVDQDKEARMILTSRESWLLVVHEGSPDKVAPICLLRASAAGSPQVIKTQHKASKM</sequence>
<comment type="caution">
    <text evidence="1">The sequence shown here is derived from an EMBL/GenBank/DDBJ whole genome shotgun (WGS) entry which is preliminary data.</text>
</comment>
<proteinExistence type="predicted"/>
<evidence type="ECO:0000313" key="1">
    <source>
        <dbReference type="EMBL" id="KAK4755184.1"/>
    </source>
</evidence>
<keyword evidence="2" id="KW-1185">Reference proteome</keyword>
<accession>A0AAN7JX22</accession>
<protein>
    <submittedName>
        <fullName evidence="1">Uncharacterized protein</fullName>
    </submittedName>
</protein>
<dbReference type="Proteomes" id="UP001345219">
    <property type="component" value="Chromosome 8"/>
</dbReference>
<dbReference type="EMBL" id="JAXIOK010000014">
    <property type="protein sequence ID" value="KAK4755184.1"/>
    <property type="molecule type" value="Genomic_DNA"/>
</dbReference>
<gene>
    <name evidence="1" type="ORF">SAY87_008941</name>
</gene>
<dbReference type="AlphaFoldDB" id="A0AAN7JX22"/>
<name>A0AAN7JX22_9MYRT</name>
<evidence type="ECO:0000313" key="2">
    <source>
        <dbReference type="Proteomes" id="UP001345219"/>
    </source>
</evidence>